<dbReference type="InterPro" id="IPR016162">
    <property type="entry name" value="Ald_DH_N"/>
</dbReference>
<dbReference type="PANTHER" id="PTHR43217">
    <property type="entry name" value="SUCCINATE SEMIALDEHYDE DEHYDROGENASE [NAD(P)+] SAD"/>
    <property type="match status" value="1"/>
</dbReference>
<dbReference type="Pfam" id="PF00171">
    <property type="entry name" value="Aldedh"/>
    <property type="match status" value="1"/>
</dbReference>
<feature type="domain" description="Aldehyde dehydrogenase" evidence="2">
    <location>
        <begin position="3"/>
        <end position="103"/>
    </location>
</feature>
<protein>
    <submittedName>
        <fullName evidence="3">Succinate-semialdehyde dehydrogenase / glutarate-semialdehyde dehydrogenase</fullName>
    </submittedName>
</protein>
<dbReference type="InterPro" id="IPR015590">
    <property type="entry name" value="Aldehyde_DH_dom"/>
</dbReference>
<dbReference type="PANTHER" id="PTHR43217:SF2">
    <property type="entry name" value="SUCCINATE-SEMIALDEHYDE DEHYDROGENASE [NADP(+)]"/>
    <property type="match status" value="1"/>
</dbReference>
<dbReference type="InterPro" id="IPR016161">
    <property type="entry name" value="Ald_DH/histidinol_DH"/>
</dbReference>
<evidence type="ECO:0000313" key="3">
    <source>
        <dbReference type="EMBL" id="SFO55140.1"/>
    </source>
</evidence>
<proteinExistence type="predicted"/>
<dbReference type="EMBL" id="FOWC01000002">
    <property type="protein sequence ID" value="SFO55140.1"/>
    <property type="molecule type" value="Genomic_DNA"/>
</dbReference>
<evidence type="ECO:0000259" key="2">
    <source>
        <dbReference type="Pfam" id="PF00171"/>
    </source>
</evidence>
<dbReference type="AlphaFoldDB" id="A0A1I5I4Q2"/>
<reference evidence="3 4" key="1">
    <citation type="submission" date="2016-10" db="EMBL/GenBank/DDBJ databases">
        <authorList>
            <person name="de Groot N.N."/>
        </authorList>
    </citation>
    <scope>NUCLEOTIDE SEQUENCE [LARGE SCALE GENOMIC DNA]</scope>
    <source>
        <strain evidence="3 4">DSM 44637</strain>
    </source>
</reference>
<dbReference type="GO" id="GO:0004777">
    <property type="term" value="F:succinate-semialdehyde dehydrogenase (NAD+) activity"/>
    <property type="evidence" value="ECO:0007669"/>
    <property type="project" value="TreeGrafter"/>
</dbReference>
<dbReference type="STRING" id="112413.SAMN05421854_102245"/>
<keyword evidence="1" id="KW-0560">Oxidoreductase</keyword>
<dbReference type="SUPFAM" id="SSF53720">
    <property type="entry name" value="ALDH-like"/>
    <property type="match status" value="1"/>
</dbReference>
<accession>A0A1I5I4Q2</accession>
<dbReference type="Gene3D" id="3.40.605.10">
    <property type="entry name" value="Aldehyde Dehydrogenase, Chain A, domain 1"/>
    <property type="match status" value="1"/>
</dbReference>
<dbReference type="Proteomes" id="UP000199137">
    <property type="component" value="Unassembled WGS sequence"/>
</dbReference>
<name>A0A1I5I4Q2_9PSEU</name>
<evidence type="ECO:0000313" key="4">
    <source>
        <dbReference type="Proteomes" id="UP000199137"/>
    </source>
</evidence>
<sequence length="131" mass="13979">MTVGMGKRINEGRGGVGIVVDIFRCYAERGPDPPLPIRGGSAVLRKEPIGALLGVLPGNFPCCQVVRFVAPILVLGNMILLKHASICPRSALTTEKIPPGAGVAGDAYVNTFASGRQFRWFSLIRAFKAFP</sequence>
<dbReference type="InterPro" id="IPR047110">
    <property type="entry name" value="GABD/Sad-like"/>
</dbReference>
<gene>
    <name evidence="3" type="ORF">SAMN05421854_102245</name>
</gene>
<organism evidence="3 4">
    <name type="scientific">Amycolatopsis rubida</name>
    <dbReference type="NCBI Taxonomy" id="112413"/>
    <lineage>
        <taxon>Bacteria</taxon>
        <taxon>Bacillati</taxon>
        <taxon>Actinomycetota</taxon>
        <taxon>Actinomycetes</taxon>
        <taxon>Pseudonocardiales</taxon>
        <taxon>Pseudonocardiaceae</taxon>
        <taxon>Amycolatopsis</taxon>
    </lineage>
</organism>
<evidence type="ECO:0000256" key="1">
    <source>
        <dbReference type="ARBA" id="ARBA00023002"/>
    </source>
</evidence>